<evidence type="ECO:0000313" key="2">
    <source>
        <dbReference type="Proteomes" id="UP001629392"/>
    </source>
</evidence>
<dbReference type="Proteomes" id="UP001629392">
    <property type="component" value="Unassembled WGS sequence"/>
</dbReference>
<dbReference type="RefSeq" id="WP_408157142.1">
    <property type="nucleotide sequence ID" value="NZ_JAQQCL010000040.1"/>
</dbReference>
<protein>
    <submittedName>
        <fullName evidence="1">Uncharacterized protein</fullName>
    </submittedName>
</protein>
<comment type="caution">
    <text evidence="1">The sequence shown here is derived from an EMBL/GenBank/DDBJ whole genome shotgun (WGS) entry which is preliminary data.</text>
</comment>
<name>A0ABW9EQG4_9BURK</name>
<proteinExistence type="predicted"/>
<reference evidence="1 2" key="1">
    <citation type="journal article" date="2024" name="Chem. Sci.">
        <title>Discovery of megapolipeptins by genome mining of a Burkholderiales bacteria collection.</title>
        <authorList>
            <person name="Paulo B.S."/>
            <person name="Recchia M.J.J."/>
            <person name="Lee S."/>
            <person name="Fergusson C.H."/>
            <person name="Romanowski S.B."/>
            <person name="Hernandez A."/>
            <person name="Krull N."/>
            <person name="Liu D.Y."/>
            <person name="Cavanagh H."/>
            <person name="Bos A."/>
            <person name="Gray C.A."/>
            <person name="Murphy B.T."/>
            <person name="Linington R.G."/>
            <person name="Eustaquio A.S."/>
        </authorList>
    </citation>
    <scope>NUCLEOTIDE SEQUENCE [LARGE SCALE GENOMIC DNA]</scope>
    <source>
        <strain evidence="1 2">RL17-350-BIC-E</strain>
    </source>
</reference>
<keyword evidence="2" id="KW-1185">Reference proteome</keyword>
<dbReference type="EMBL" id="JAQQCL010000040">
    <property type="protein sequence ID" value="MFM0721154.1"/>
    <property type="molecule type" value="Genomic_DNA"/>
</dbReference>
<organism evidence="1 2">
    <name type="scientific">Paraburkholderia strydomiana</name>
    <dbReference type="NCBI Taxonomy" id="1245417"/>
    <lineage>
        <taxon>Bacteria</taxon>
        <taxon>Pseudomonadati</taxon>
        <taxon>Pseudomonadota</taxon>
        <taxon>Betaproteobacteria</taxon>
        <taxon>Burkholderiales</taxon>
        <taxon>Burkholderiaceae</taxon>
        <taxon>Paraburkholderia</taxon>
    </lineage>
</organism>
<evidence type="ECO:0000313" key="1">
    <source>
        <dbReference type="EMBL" id="MFM0721154.1"/>
    </source>
</evidence>
<sequence length="155" mass="18112">MEIHEDGFELKGWVLDHSDGRRLDEYDRWAGGVSFPPPRPAPFIAEQMRIETDSDFRFWTDQNEGRVMESQIWGYYDEAKRHESSNPNGGSRLQVSASFISAMLDGLNRDLIIEVQIERRRRYQPYESGEKDDDERIKTIAKLYLLGKDGKLRTI</sequence>
<accession>A0ABW9EQG4</accession>
<gene>
    <name evidence="1" type="ORF">PQQ73_33130</name>
</gene>